<feature type="domain" description="Helicase ATP-binding" evidence="3">
    <location>
        <begin position="96"/>
        <end position="269"/>
    </location>
</feature>
<dbReference type="EMBL" id="BAAARY010000023">
    <property type="protein sequence ID" value="GAA2530965.1"/>
    <property type="molecule type" value="Genomic_DNA"/>
</dbReference>
<dbReference type="GO" id="GO:0004386">
    <property type="term" value="F:helicase activity"/>
    <property type="evidence" value="ECO:0007669"/>
    <property type="project" value="UniProtKB-KW"/>
</dbReference>
<keyword evidence="5" id="KW-0378">Hydrolase</keyword>
<dbReference type="SMART" id="SM00490">
    <property type="entry name" value="HELICc"/>
    <property type="match status" value="1"/>
</dbReference>
<feature type="domain" description="Helicase C-terminal" evidence="4">
    <location>
        <begin position="912"/>
        <end position="1060"/>
    </location>
</feature>
<dbReference type="InterPro" id="IPR011545">
    <property type="entry name" value="DEAD/DEAH_box_helicase_dom"/>
</dbReference>
<keyword evidence="1" id="KW-0547">Nucleotide-binding</keyword>
<proteinExistence type="predicted"/>
<evidence type="ECO:0000256" key="2">
    <source>
        <dbReference type="ARBA" id="ARBA00022840"/>
    </source>
</evidence>
<dbReference type="InterPro" id="IPR018973">
    <property type="entry name" value="MZB"/>
</dbReference>
<evidence type="ECO:0000313" key="6">
    <source>
        <dbReference type="Proteomes" id="UP001499978"/>
    </source>
</evidence>
<dbReference type="PROSITE" id="PS51192">
    <property type="entry name" value="HELICASE_ATP_BIND_1"/>
    <property type="match status" value="1"/>
</dbReference>
<evidence type="ECO:0000259" key="4">
    <source>
        <dbReference type="PROSITE" id="PS51194"/>
    </source>
</evidence>
<dbReference type="CDD" id="cd17923">
    <property type="entry name" value="DEXHc_Hrq1-like"/>
    <property type="match status" value="1"/>
</dbReference>
<dbReference type="InterPro" id="IPR014001">
    <property type="entry name" value="Helicase_ATP-bd"/>
</dbReference>
<dbReference type="PANTHER" id="PTHR47962:SF5">
    <property type="entry name" value="ATP-DEPENDENT HELICASE LHR-RELATED"/>
    <property type="match status" value="1"/>
</dbReference>
<name>A0ABP6B371_9ACTN</name>
<dbReference type="InterPro" id="IPR052511">
    <property type="entry name" value="ATP-dep_Helicase"/>
</dbReference>
<evidence type="ECO:0000256" key="1">
    <source>
        <dbReference type="ARBA" id="ARBA00022741"/>
    </source>
</evidence>
<evidence type="ECO:0000313" key="5">
    <source>
        <dbReference type="EMBL" id="GAA2530965.1"/>
    </source>
</evidence>
<dbReference type="InterPro" id="IPR001650">
    <property type="entry name" value="Helicase_C-like"/>
</dbReference>
<reference evidence="6" key="1">
    <citation type="journal article" date="2019" name="Int. J. Syst. Evol. Microbiol.">
        <title>The Global Catalogue of Microorganisms (GCM) 10K type strain sequencing project: providing services to taxonomists for standard genome sequencing and annotation.</title>
        <authorList>
            <consortium name="The Broad Institute Genomics Platform"/>
            <consortium name="The Broad Institute Genome Sequencing Center for Infectious Disease"/>
            <person name="Wu L."/>
            <person name="Ma J."/>
        </authorList>
    </citation>
    <scope>NUCLEOTIDE SEQUENCE [LARGE SCALE GENOMIC DNA]</scope>
    <source>
        <strain evidence="6">JCM 3367</strain>
    </source>
</reference>
<dbReference type="Pfam" id="PF09369">
    <property type="entry name" value="MZB"/>
    <property type="match status" value="1"/>
</dbReference>
<accession>A0ABP6B371</accession>
<protein>
    <submittedName>
        <fullName evidence="5">DEAD/DEAH box helicase</fullName>
    </submittedName>
</protein>
<gene>
    <name evidence="5" type="ORF">GCM10010201_33140</name>
</gene>
<dbReference type="Pfam" id="PF00271">
    <property type="entry name" value="Helicase_C"/>
    <property type="match status" value="1"/>
</dbReference>
<keyword evidence="6" id="KW-1185">Reference proteome</keyword>
<dbReference type="PROSITE" id="PS51194">
    <property type="entry name" value="HELICASE_CTER"/>
    <property type="match status" value="1"/>
</dbReference>
<dbReference type="InterPro" id="IPR027417">
    <property type="entry name" value="P-loop_NTPase"/>
</dbReference>
<dbReference type="RefSeq" id="WP_344174149.1">
    <property type="nucleotide sequence ID" value="NZ_BAAARY010000023.1"/>
</dbReference>
<dbReference type="Pfam" id="PF00270">
    <property type="entry name" value="DEAD"/>
    <property type="match status" value="1"/>
</dbReference>
<keyword evidence="2" id="KW-0067">ATP-binding</keyword>
<comment type="caution">
    <text evidence="5">The sequence shown here is derived from an EMBL/GenBank/DDBJ whole genome shotgun (WGS) entry which is preliminary data.</text>
</comment>
<organism evidence="5 6">
    <name type="scientific">Pilimelia columellifera subsp. columellifera</name>
    <dbReference type="NCBI Taxonomy" id="706583"/>
    <lineage>
        <taxon>Bacteria</taxon>
        <taxon>Bacillati</taxon>
        <taxon>Actinomycetota</taxon>
        <taxon>Actinomycetes</taxon>
        <taxon>Micromonosporales</taxon>
        <taxon>Micromonosporaceae</taxon>
        <taxon>Pilimelia</taxon>
    </lineage>
</organism>
<evidence type="ECO:0000259" key="3">
    <source>
        <dbReference type="PROSITE" id="PS51192"/>
    </source>
</evidence>
<dbReference type="SUPFAM" id="SSF52540">
    <property type="entry name" value="P-loop containing nucleoside triphosphate hydrolases"/>
    <property type="match status" value="1"/>
</dbReference>
<dbReference type="Proteomes" id="UP001499978">
    <property type="component" value="Unassembled WGS sequence"/>
</dbReference>
<dbReference type="SMART" id="SM00487">
    <property type="entry name" value="DEXDc"/>
    <property type="match status" value="1"/>
</dbReference>
<dbReference type="PANTHER" id="PTHR47962">
    <property type="entry name" value="ATP-DEPENDENT HELICASE LHR-RELATED-RELATED"/>
    <property type="match status" value="1"/>
</dbReference>
<keyword evidence="5" id="KW-0347">Helicase</keyword>
<sequence>MDVFAVRDRLITDYRGFTSAFTQIRDERLRAHLDQRYDSDAQWPDPWVSLNPTFAPGGTVGELARAGLLHPDTQQIFRSPASIDGLTLHQHQREAIEVARSGRSYVLTTGTGSGKSLAYIVPIVDRLLREQVNPARASGVRAIVVYPMNALANSQLGELRKFLQPDGADVAPVRFARYTGQESEDERKAILENPPDILLTNYVMLELILTRPHERDRLIRAAQGLSFLVFDELHTYRGRQGADVSLLIRRVRDACEAPDVQVIGTSATMASGGSLADQRRRVADVATRLFGVPVGPDEVIGETLSRTTDDTPPSAEALRAAVVAGTLPGSYDELRHHPLAAWIESTFGLDNDPESGRLVRRRPTTVTTAARELAELTGLDVAACAEAIRGSLKHGATITDPATKRSAYAFRIHQFLSKGDNLYVSLEPVDRRHITSHYQTVVPGAEENILAPLAFCRECGHEYLVVSRAERDGGVRYRPRRDSDASGGDAANGYLYVSAEQDAPWPDSVEQAIEDARLPDSWITTETGGRRVVETRRRKALPKIVWVGGDGQETPAGQGLRAAYLPSPFLFCLRCRVSYERNRGQDFAQLASLTAEGRSSAMSVLGASIVRSLRDPAAGLTPEAQKLLAFVDNRQDASLQAGHFNDFVQVVQLRGGTWRALRDAPDGLPYHALAQRVTDALGLDMRAFARSPEAKFSARDEAWRALRAVVDYRLFQDLERGWRVTMPNLEQTGLLQIAYRDLPEIAADQPSWANAHAALRDAERGLREDLCRIMLDELRRSLVIEVECLTEPGFEQIRKLSSQQLIPPWALPDREQRQPAGVAIAGPGGRGRRREDIALSGRGKFGLYLRRQLRSRNAGPLDAADGDRIIADVMRTLADSGVLAEVDLKAGRAYQLRASALIWRAGSGKYGAHDPIRKELAGDHGPWVNPFYQDLYRDVAGSLAGLTAREHTAQVTAADRERREEEFRAGRLPMLFCSPTMELGVDIADLNAVAMRNVPPTPANYAQRSGRAGRAGQPALVVTYCANGNAHDHYYFRHSRDMVAGVVAAPRLDLTNEDLLRSHVQALWLAETGQELGRALPDVLDVSGETPTLAVRAELAEAFADPQAQQRGRVRATRVLADLRPDLERTSWWHDGWVDQVVTTAPRNFDAACDRWRGLYRAALAEQEHQNKIVLDQSGAKRDRDVAAGRRREAETQLRLLRNEESSAGQSDFYTYRYFASEGFLPGYSFPRLPLSAYIPGTQQVRGDGQYVQRPRFLAISEFGPGAVLYHEGARYQVHRIQLPPAEAGQTVIETTQARLCPACGYLHDRVDAADVCEACGHTLTGTQRGLLRLQQVFTQRRDRISSDEEERRRSGFELHTSYRFHDHGSRPGHVDAQTCDAAGAPLLELRYGDTATVRVTNVGRRRRAYPQDTGFWLDTRTGRWLSEKEGTDATPDTGELDAAEDVAQKQKVIPYVEDRRNILVLRLTAPVPEATATSLAFALERGIEAQFQLEDAELATQALPDLDGRGRTLFTESAEGGAGVLRRLVDEPGALAEVARTALEITHFDPDTGADRGGPAAGEPCAHACYECLLSYGNQLWHEQINRHLVRDLLRDLATGRTARMDAAAGAQATHQVTAVVDGPAGEFARWLDSHDYRLPDAVSVDQGQARPDLVYRRASGAVAVFVGDGPGRDDAALEDLADQGWTVIRAGADPASWPAVVERYADVFGARPRSAL</sequence>
<dbReference type="Gene3D" id="3.40.50.300">
    <property type="entry name" value="P-loop containing nucleotide triphosphate hydrolases"/>
    <property type="match status" value="2"/>
</dbReference>